<evidence type="ECO:0000256" key="13">
    <source>
        <dbReference type="SAM" id="SignalP"/>
    </source>
</evidence>
<accession>A0A286RS90</accession>
<evidence type="ECO:0000256" key="6">
    <source>
        <dbReference type="ARBA" id="ARBA00022989"/>
    </source>
</evidence>
<sequence length="509" mass="57304">MGFLILLSALAFVFMAVKLLRSKSKTPSPLDQIPGPRKLPLIGDLHLLIGKNPLPHRIFRDLAVKHGPLINLHLGELPWLIVSSVDVAKQVMRTHDIVFANRPPSLVATAISYNYTNLGMASYGEHWRHLKKIATLELLSVKRVRSFRAIREEENFNMAKHIASGAGSMVDLSRRGYLLSFEVTTRATIGKKTDQEQKAITSAITDILKLGSGLSLPDLFPSSKLLPVISGANYNVNRIFRQADTILESIMKQHRAYRAVKSSDERLEDLADVLLQHQEDKDELPLTNETIKGVVMDMFVAGSDTSATGVEWVMSELVKKPSTLIKATEEVRRVMDDKGYIDESRFNELPYLKLVVKEVLRLHPPLPFLVPRISSHESELNGYKIPAETRLIVNAWAIGRDPKYWGDDAEEFKPERFENSTVHYLGNNLEYIPFGSGRRLCPGMNFGVANVEFTAATLLYHFDWSMPKGMKNEDLDMTESFGVTVKRKNPLLLVPTLKRPLKQAPLMVD</sequence>
<dbReference type="GO" id="GO:0016020">
    <property type="term" value="C:membrane"/>
    <property type="evidence" value="ECO:0007669"/>
    <property type="project" value="UniProtKB-SubCell"/>
</dbReference>
<dbReference type="InterPro" id="IPR017972">
    <property type="entry name" value="Cyt_P450_CS"/>
</dbReference>
<dbReference type="PROSITE" id="PS00086">
    <property type="entry name" value="CYTOCHROME_P450"/>
    <property type="match status" value="1"/>
</dbReference>
<evidence type="ECO:0000256" key="8">
    <source>
        <dbReference type="ARBA" id="ARBA00023004"/>
    </source>
</evidence>
<protein>
    <submittedName>
        <fullName evidence="14">Cytochrome P450 CYP71D2</fullName>
    </submittedName>
</protein>
<evidence type="ECO:0000256" key="3">
    <source>
        <dbReference type="ARBA" id="ARBA00022617"/>
    </source>
</evidence>
<keyword evidence="9 12" id="KW-0503">Monooxygenase</keyword>
<evidence type="ECO:0000256" key="12">
    <source>
        <dbReference type="RuleBase" id="RU000461"/>
    </source>
</evidence>
<keyword evidence="7 12" id="KW-0560">Oxidoreductase</keyword>
<dbReference type="AlphaFoldDB" id="A0A286RS90"/>
<dbReference type="InterPro" id="IPR002401">
    <property type="entry name" value="Cyt_P450_E_grp-I"/>
</dbReference>
<evidence type="ECO:0000256" key="11">
    <source>
        <dbReference type="PIRSR" id="PIRSR602401-1"/>
    </source>
</evidence>
<dbReference type="Pfam" id="PF00067">
    <property type="entry name" value="p450"/>
    <property type="match status" value="1"/>
</dbReference>
<keyword evidence="4" id="KW-0812">Transmembrane</keyword>
<keyword evidence="5 11" id="KW-0479">Metal-binding</keyword>
<evidence type="ECO:0000256" key="5">
    <source>
        <dbReference type="ARBA" id="ARBA00022723"/>
    </source>
</evidence>
<dbReference type="InterPro" id="IPR036396">
    <property type="entry name" value="Cyt_P450_sf"/>
</dbReference>
<dbReference type="GO" id="GO:0020037">
    <property type="term" value="F:heme binding"/>
    <property type="evidence" value="ECO:0007669"/>
    <property type="project" value="InterPro"/>
</dbReference>
<keyword evidence="3 11" id="KW-0349">Heme</keyword>
<reference evidence="14" key="1">
    <citation type="journal article" date="2017" name="Mol. Plant">
        <title>Two CYP82D enzymes function as flavone hydroxylases in the biosynthesis of root-specific 4'-deoxyflavones in Scutellaria baicelensis.</title>
        <authorList>
            <person name="Zhao Q."/>
            <person name="Cui M.Y."/>
            <person name="Levsh O."/>
            <person name="Yang D."/>
            <person name="Liu J."/>
            <person name="Li J."/>
            <person name="Hill L."/>
            <person name="Yang L."/>
            <person name="Hu Y."/>
            <person name="Weng J.K."/>
            <person name="Chen X.Y."/>
            <person name="Martin C."/>
        </authorList>
    </citation>
    <scope>NUCLEOTIDE SEQUENCE</scope>
</reference>
<keyword evidence="10" id="KW-0472">Membrane</keyword>
<keyword evidence="14" id="KW-0934">Plastid</keyword>
<dbReference type="SUPFAM" id="SSF48264">
    <property type="entry name" value="Cytochrome P450"/>
    <property type="match status" value="1"/>
</dbReference>
<dbReference type="FunFam" id="1.10.630.10:FF:000043">
    <property type="entry name" value="Cytochrome P450 99A2"/>
    <property type="match status" value="1"/>
</dbReference>
<comment type="similarity">
    <text evidence="2 12">Belongs to the cytochrome P450 family.</text>
</comment>
<dbReference type="CDD" id="cd11072">
    <property type="entry name" value="CYP71-like"/>
    <property type="match status" value="1"/>
</dbReference>
<evidence type="ECO:0000256" key="1">
    <source>
        <dbReference type="ARBA" id="ARBA00004167"/>
    </source>
</evidence>
<dbReference type="GO" id="GO:0016705">
    <property type="term" value="F:oxidoreductase activity, acting on paired donors, with incorporation or reduction of molecular oxygen"/>
    <property type="evidence" value="ECO:0007669"/>
    <property type="project" value="InterPro"/>
</dbReference>
<feature type="chain" id="PRO_5012515926" evidence="13">
    <location>
        <begin position="23"/>
        <end position="509"/>
    </location>
</feature>
<dbReference type="EMBL" id="MF363005">
    <property type="protein sequence ID" value="ASW21049.1"/>
    <property type="molecule type" value="mRNA"/>
</dbReference>
<comment type="cofactor">
    <cofactor evidence="11">
        <name>heme</name>
        <dbReference type="ChEBI" id="CHEBI:30413"/>
    </cofactor>
</comment>
<evidence type="ECO:0000256" key="7">
    <source>
        <dbReference type="ARBA" id="ARBA00023002"/>
    </source>
</evidence>
<dbReference type="GO" id="GO:0005506">
    <property type="term" value="F:iron ion binding"/>
    <property type="evidence" value="ECO:0007669"/>
    <property type="project" value="InterPro"/>
</dbReference>
<evidence type="ECO:0000256" key="2">
    <source>
        <dbReference type="ARBA" id="ARBA00010617"/>
    </source>
</evidence>
<name>A0A286RS90_SCUBA</name>
<organism evidence="14">
    <name type="scientific">Scutellaria baicalensis</name>
    <name type="common">Baical skullcap</name>
    <dbReference type="NCBI Taxonomy" id="65409"/>
    <lineage>
        <taxon>Eukaryota</taxon>
        <taxon>Viridiplantae</taxon>
        <taxon>Streptophyta</taxon>
        <taxon>Embryophyta</taxon>
        <taxon>Tracheophyta</taxon>
        <taxon>Spermatophyta</taxon>
        <taxon>Magnoliopsida</taxon>
        <taxon>eudicotyledons</taxon>
        <taxon>Gunneridae</taxon>
        <taxon>Pentapetalae</taxon>
        <taxon>asterids</taxon>
        <taxon>lamiids</taxon>
        <taxon>Lamiales</taxon>
        <taxon>Lamiaceae</taxon>
        <taxon>Scutellarioideae</taxon>
        <taxon>Scutellaria</taxon>
    </lineage>
</organism>
<dbReference type="GO" id="GO:0004497">
    <property type="term" value="F:monooxygenase activity"/>
    <property type="evidence" value="ECO:0007669"/>
    <property type="project" value="UniProtKB-KW"/>
</dbReference>
<dbReference type="PANTHER" id="PTHR47955">
    <property type="entry name" value="CYTOCHROME P450 FAMILY 71 PROTEIN"/>
    <property type="match status" value="1"/>
</dbReference>
<keyword evidence="8 11" id="KW-0408">Iron</keyword>
<dbReference type="PANTHER" id="PTHR47955:SF8">
    <property type="entry name" value="CYTOCHROME P450 71D11-LIKE"/>
    <property type="match status" value="1"/>
</dbReference>
<dbReference type="Gene3D" id="1.10.630.10">
    <property type="entry name" value="Cytochrome P450"/>
    <property type="match status" value="1"/>
</dbReference>
<geneLocation type="plastid" evidence="14"/>
<proteinExistence type="evidence at transcript level"/>
<keyword evidence="13" id="KW-0732">Signal</keyword>
<dbReference type="PRINTS" id="PR00385">
    <property type="entry name" value="P450"/>
</dbReference>
<feature type="signal peptide" evidence="13">
    <location>
        <begin position="1"/>
        <end position="22"/>
    </location>
</feature>
<evidence type="ECO:0000256" key="9">
    <source>
        <dbReference type="ARBA" id="ARBA00023033"/>
    </source>
</evidence>
<evidence type="ECO:0000256" key="10">
    <source>
        <dbReference type="ARBA" id="ARBA00023136"/>
    </source>
</evidence>
<evidence type="ECO:0000313" key="14">
    <source>
        <dbReference type="EMBL" id="ASW21049.1"/>
    </source>
</evidence>
<evidence type="ECO:0000256" key="4">
    <source>
        <dbReference type="ARBA" id="ARBA00022692"/>
    </source>
</evidence>
<keyword evidence="6" id="KW-1133">Transmembrane helix</keyword>
<dbReference type="PRINTS" id="PR00463">
    <property type="entry name" value="EP450I"/>
</dbReference>
<dbReference type="InterPro" id="IPR001128">
    <property type="entry name" value="Cyt_P450"/>
</dbReference>
<comment type="subcellular location">
    <subcellularLocation>
        <location evidence="1">Membrane</location>
        <topology evidence="1">Single-pass membrane protein</topology>
    </subcellularLocation>
</comment>
<feature type="binding site" description="axial binding residue" evidence="11">
    <location>
        <position position="441"/>
    </location>
    <ligand>
        <name>heme</name>
        <dbReference type="ChEBI" id="CHEBI:30413"/>
    </ligand>
    <ligandPart>
        <name>Fe</name>
        <dbReference type="ChEBI" id="CHEBI:18248"/>
    </ligandPart>
</feature>